<sequence length="35" mass="4123">MLFMLLITYDIHDTILRIIKTILNGIYNQAQSDIK</sequence>
<dbReference type="EMBL" id="CP012850">
    <property type="protein sequence ID" value="ALI35199.1"/>
    <property type="molecule type" value="Genomic_DNA"/>
</dbReference>
<organism evidence="1 2">
    <name type="scientific">Candidatus Nitrosocosmicus oleophilus</name>
    <dbReference type="NCBI Taxonomy" id="1353260"/>
    <lineage>
        <taxon>Archaea</taxon>
        <taxon>Nitrososphaerota</taxon>
        <taxon>Nitrososphaeria</taxon>
        <taxon>Nitrososphaerales</taxon>
        <taxon>Nitrososphaeraceae</taxon>
        <taxon>Candidatus Nitrosocosmicus</taxon>
    </lineage>
</organism>
<name>A0A654LY42_9ARCH</name>
<dbReference type="Proteomes" id="UP000058925">
    <property type="component" value="Chromosome"/>
</dbReference>
<evidence type="ECO:0000313" key="1">
    <source>
        <dbReference type="EMBL" id="ALI35199.1"/>
    </source>
</evidence>
<gene>
    <name evidence="1" type="ORF">NMY3_00994</name>
</gene>
<reference evidence="2" key="1">
    <citation type="submission" date="2015-10" db="EMBL/GenBank/DDBJ databases">
        <title>Niche specialization of a soil ammonia-oxidizing archaeon, Candidatus Nitrosocosmicus oleophilus.</title>
        <authorList>
            <person name="Jung M.-Y."/>
            <person name="Rhee S.-K."/>
        </authorList>
    </citation>
    <scope>NUCLEOTIDE SEQUENCE [LARGE SCALE GENOMIC DNA]</scope>
    <source>
        <strain evidence="2">MY3</strain>
    </source>
</reference>
<dbReference type="KEGG" id="taa:NMY3_00994"/>
<accession>A0A654LY42</accession>
<protein>
    <submittedName>
        <fullName evidence="1">Uncharacterized protein</fullName>
    </submittedName>
</protein>
<proteinExistence type="predicted"/>
<dbReference type="AlphaFoldDB" id="A0A654LY42"/>
<evidence type="ECO:0000313" key="2">
    <source>
        <dbReference type="Proteomes" id="UP000058925"/>
    </source>
</evidence>
<keyword evidence="2" id="KW-1185">Reference proteome</keyword>